<dbReference type="InterPro" id="IPR001128">
    <property type="entry name" value="Cyt_P450"/>
</dbReference>
<dbReference type="PANTHER" id="PTHR46696:SF1">
    <property type="entry name" value="CYTOCHROME P450 YJIB-RELATED"/>
    <property type="match status" value="1"/>
</dbReference>
<accession>A0A2A4FSH2</accession>
<dbReference type="Proteomes" id="UP000218934">
    <property type="component" value="Unassembled WGS sequence"/>
</dbReference>
<gene>
    <name evidence="2" type="ORF">COO09_20690</name>
</gene>
<comment type="caution">
    <text evidence="2">The sequence shown here is derived from an EMBL/GenBank/DDBJ whole genome shotgun (WGS) entry which is preliminary data.</text>
</comment>
<protein>
    <submittedName>
        <fullName evidence="2">Cytochrome P450</fullName>
    </submittedName>
</protein>
<dbReference type="SUPFAM" id="SSF48264">
    <property type="entry name" value="Cytochrome P450"/>
    <property type="match status" value="1"/>
</dbReference>
<dbReference type="OrthoDB" id="5522954at2"/>
<comment type="similarity">
    <text evidence="1">Belongs to the cytochrome P450 family.</text>
</comment>
<dbReference type="InterPro" id="IPR036396">
    <property type="entry name" value="Cyt_P450_sf"/>
</dbReference>
<dbReference type="PRINTS" id="PR00359">
    <property type="entry name" value="BP450"/>
</dbReference>
<dbReference type="InterPro" id="IPR002397">
    <property type="entry name" value="Cyt_P450_B"/>
</dbReference>
<dbReference type="GO" id="GO:0016705">
    <property type="term" value="F:oxidoreductase activity, acting on paired donors, with incorporation or reduction of molecular oxygen"/>
    <property type="evidence" value="ECO:0007669"/>
    <property type="project" value="InterPro"/>
</dbReference>
<evidence type="ECO:0000313" key="3">
    <source>
        <dbReference type="Proteomes" id="UP000218934"/>
    </source>
</evidence>
<dbReference type="PANTHER" id="PTHR46696">
    <property type="entry name" value="P450, PUTATIVE (EUROFUNG)-RELATED"/>
    <property type="match status" value="1"/>
</dbReference>
<dbReference type="GO" id="GO:0004497">
    <property type="term" value="F:monooxygenase activity"/>
    <property type="evidence" value="ECO:0007669"/>
    <property type="project" value="InterPro"/>
</dbReference>
<organism evidence="2 3">
    <name type="scientific">Rhizorhabdus dicambivorans</name>
    <dbReference type="NCBI Taxonomy" id="1850238"/>
    <lineage>
        <taxon>Bacteria</taxon>
        <taxon>Pseudomonadati</taxon>
        <taxon>Pseudomonadota</taxon>
        <taxon>Alphaproteobacteria</taxon>
        <taxon>Sphingomonadales</taxon>
        <taxon>Sphingomonadaceae</taxon>
        <taxon>Rhizorhabdus</taxon>
    </lineage>
</organism>
<dbReference type="RefSeq" id="WP_066966106.1">
    <property type="nucleotide sequence ID" value="NZ_CP023449.1"/>
</dbReference>
<dbReference type="GO" id="GO:0020037">
    <property type="term" value="F:heme binding"/>
    <property type="evidence" value="ECO:0007669"/>
    <property type="project" value="InterPro"/>
</dbReference>
<dbReference type="AlphaFoldDB" id="A0A2A4FSH2"/>
<dbReference type="EMBL" id="NWUF01000029">
    <property type="protein sequence ID" value="PCE40398.1"/>
    <property type="molecule type" value="Genomic_DNA"/>
</dbReference>
<dbReference type="Gene3D" id="1.10.630.10">
    <property type="entry name" value="Cytochrome P450"/>
    <property type="match status" value="1"/>
</dbReference>
<dbReference type="KEGG" id="rdi:CMV14_19755"/>
<keyword evidence="3" id="KW-1185">Reference proteome</keyword>
<reference evidence="2 3" key="1">
    <citation type="submission" date="2017-09" db="EMBL/GenBank/DDBJ databases">
        <title>The Catabolism of 3,6-Dichlorosalicylic acid is Initiated by the Cytochrome P450 Monooxygenase DsmABC in Rhizorhabdus dicambivorans Ndbn-20.</title>
        <authorList>
            <person name="Na L."/>
        </authorList>
    </citation>
    <scope>NUCLEOTIDE SEQUENCE [LARGE SCALE GENOMIC DNA]</scope>
    <source>
        <strain evidence="2 3">Ndbn-20m</strain>
    </source>
</reference>
<sequence>MIPTVDVNLYSPDTLAYPYEAYRTIRDAGPVCRLAGSDLLAIGRHADLRTALADWQSFSSGSGVAMNAPMNAALRGTILGADPPEHQRLRDIVGRPLTPARLGALRQRIYRTAEQRVDELVARGTFCAATDLAHYLPITVVSELVGLPEEGRQRMLDWAASAFDAMAPLEAGRFEAAMPVIGDMIRYVRDPALPARLVADGWAAQLYAAVDAGEIDKPFFESLIQAYLAPSLDTTIFATSNLIWLFAHHPDQWQKLRERPALIPRAINEALRLESPASGFSRLVSRPVRVDGIDVPEGSRVVMLFASGNRDERRYQDPDRFDIERDSSDHLAFGHALHRCVGMNLALLEMTALLSAMLPRVSEITLNSERRADNAVLRGFAELNITVR</sequence>
<name>A0A2A4FSH2_9SPHN</name>
<dbReference type="GO" id="GO:0005506">
    <property type="term" value="F:iron ion binding"/>
    <property type="evidence" value="ECO:0007669"/>
    <property type="project" value="InterPro"/>
</dbReference>
<evidence type="ECO:0000256" key="1">
    <source>
        <dbReference type="ARBA" id="ARBA00010617"/>
    </source>
</evidence>
<proteinExistence type="inferred from homology"/>
<dbReference type="Pfam" id="PF00067">
    <property type="entry name" value="p450"/>
    <property type="match status" value="1"/>
</dbReference>
<evidence type="ECO:0000313" key="2">
    <source>
        <dbReference type="EMBL" id="PCE40398.1"/>
    </source>
</evidence>